<organism evidence="7 8">
    <name type="scientific">Holothuria leucospilota</name>
    <name type="common">Black long sea cucumber</name>
    <name type="synonym">Mertensiothuria leucospilota</name>
    <dbReference type="NCBI Taxonomy" id="206669"/>
    <lineage>
        <taxon>Eukaryota</taxon>
        <taxon>Metazoa</taxon>
        <taxon>Echinodermata</taxon>
        <taxon>Eleutherozoa</taxon>
        <taxon>Echinozoa</taxon>
        <taxon>Holothuroidea</taxon>
        <taxon>Aspidochirotacea</taxon>
        <taxon>Aspidochirotida</taxon>
        <taxon>Holothuriidae</taxon>
        <taxon>Holothuria</taxon>
    </lineage>
</organism>
<feature type="chain" id="PRO_5040235816" description="CUB domain-containing protein" evidence="5">
    <location>
        <begin position="20"/>
        <end position="356"/>
    </location>
</feature>
<comment type="caution">
    <text evidence="7">The sequence shown here is derived from an EMBL/GenBank/DDBJ whole genome shotgun (WGS) entry which is preliminary data.</text>
</comment>
<evidence type="ECO:0000313" key="8">
    <source>
        <dbReference type="Proteomes" id="UP001152320"/>
    </source>
</evidence>
<dbReference type="CDD" id="cd00041">
    <property type="entry name" value="CUB"/>
    <property type="match status" value="1"/>
</dbReference>
<feature type="domain" description="CUB" evidence="6">
    <location>
        <begin position="41"/>
        <end position="172"/>
    </location>
</feature>
<dbReference type="AlphaFoldDB" id="A0A9Q1HET4"/>
<dbReference type="PROSITE" id="PS01180">
    <property type="entry name" value="CUB"/>
    <property type="match status" value="1"/>
</dbReference>
<dbReference type="InterPro" id="IPR042333">
    <property type="entry name" value="LRAD2/Mig-13-like"/>
</dbReference>
<dbReference type="EMBL" id="JAIZAY010000005">
    <property type="protein sequence ID" value="KAJ8042496.1"/>
    <property type="molecule type" value="Genomic_DNA"/>
</dbReference>
<accession>A0A9Q1HET4</accession>
<gene>
    <name evidence="7" type="ORF">HOLleu_13565</name>
</gene>
<keyword evidence="4" id="KW-0472">Membrane</keyword>
<keyword evidence="8" id="KW-1185">Reference proteome</keyword>
<keyword evidence="1" id="KW-1015">Disulfide bond</keyword>
<name>A0A9Q1HET4_HOLLE</name>
<evidence type="ECO:0000256" key="4">
    <source>
        <dbReference type="SAM" id="Phobius"/>
    </source>
</evidence>
<comment type="caution">
    <text evidence="2">Lacks conserved residue(s) required for the propagation of feature annotation.</text>
</comment>
<dbReference type="PANTHER" id="PTHR24652">
    <property type="entry name" value="LOW-DENSITY LIPOPROTEIN RECEPTOR CLASS A DOMAIN-CONTAINING PROTEIN 2"/>
    <property type="match status" value="1"/>
</dbReference>
<dbReference type="Gene3D" id="4.10.400.10">
    <property type="entry name" value="Low-density Lipoprotein Receptor"/>
    <property type="match status" value="1"/>
</dbReference>
<keyword evidence="5" id="KW-0732">Signal</keyword>
<dbReference type="InterPro" id="IPR002172">
    <property type="entry name" value="LDrepeatLR_classA_rpt"/>
</dbReference>
<dbReference type="SMART" id="SM00042">
    <property type="entry name" value="CUB"/>
    <property type="match status" value="1"/>
</dbReference>
<dbReference type="OrthoDB" id="6514358at2759"/>
<dbReference type="Gene3D" id="2.60.120.290">
    <property type="entry name" value="Spermadhesin, CUB domain"/>
    <property type="match status" value="1"/>
</dbReference>
<keyword evidence="4" id="KW-1133">Transmembrane helix</keyword>
<dbReference type="InterPro" id="IPR035914">
    <property type="entry name" value="Sperma_CUB_dom_sf"/>
</dbReference>
<evidence type="ECO:0000256" key="1">
    <source>
        <dbReference type="ARBA" id="ARBA00023157"/>
    </source>
</evidence>
<dbReference type="Proteomes" id="UP001152320">
    <property type="component" value="Chromosome 5"/>
</dbReference>
<dbReference type="Pfam" id="PF00431">
    <property type="entry name" value="CUB"/>
    <property type="match status" value="1"/>
</dbReference>
<dbReference type="CDD" id="cd00112">
    <property type="entry name" value="LDLa"/>
    <property type="match status" value="1"/>
</dbReference>
<feature type="transmembrane region" description="Helical" evidence="4">
    <location>
        <begin position="236"/>
        <end position="268"/>
    </location>
</feature>
<dbReference type="InterPro" id="IPR000859">
    <property type="entry name" value="CUB_dom"/>
</dbReference>
<dbReference type="InterPro" id="IPR036055">
    <property type="entry name" value="LDL_receptor-like_sf"/>
</dbReference>
<sequence length="356" mass="40349">MESYKIAVLLLLATTCVKAGLKTYKNITPAYMQDLEPTFMCLSKEVNESYGLVLSHQKADVEPYETNLDCLFTIHTTRDKRINLRFEYFDLERNYNMETGRCEESGDRFEIYESDGIFWIKNGNIQPDETICGGTGKFPEDYQSLTSTITVRLLTDGNRSNNKGLQFLYVAFTPVEEKTDSCFVCKDESMCIDKSLKCDEIYHCNDNSDEYKSSCEGNITLKSEHHNIWDDLIERFGFTLVAVVGSAAIVLIIVLLLVCICCCCCCCCRKKDDIQEQKQYQRSPPVPRPAAYPTHNSNASNYSSYSSSVSNHGRPQPSYPSYHPGYPPQQNGHAGYQPVYNPANPTNGRMAYPHKV</sequence>
<dbReference type="PROSITE" id="PS50068">
    <property type="entry name" value="LDLRA_2"/>
    <property type="match status" value="1"/>
</dbReference>
<feature type="compositionally biased region" description="Low complexity" evidence="3">
    <location>
        <begin position="296"/>
        <end position="325"/>
    </location>
</feature>
<evidence type="ECO:0000259" key="6">
    <source>
        <dbReference type="PROSITE" id="PS01180"/>
    </source>
</evidence>
<evidence type="ECO:0000313" key="7">
    <source>
        <dbReference type="EMBL" id="KAJ8042496.1"/>
    </source>
</evidence>
<evidence type="ECO:0000256" key="5">
    <source>
        <dbReference type="SAM" id="SignalP"/>
    </source>
</evidence>
<proteinExistence type="predicted"/>
<feature type="region of interest" description="Disordered" evidence="3">
    <location>
        <begin position="278"/>
        <end position="325"/>
    </location>
</feature>
<dbReference type="SUPFAM" id="SSF57424">
    <property type="entry name" value="LDL receptor-like module"/>
    <property type="match status" value="1"/>
</dbReference>
<evidence type="ECO:0000256" key="2">
    <source>
        <dbReference type="PROSITE-ProRule" id="PRU00124"/>
    </source>
</evidence>
<feature type="signal peptide" evidence="5">
    <location>
        <begin position="1"/>
        <end position="19"/>
    </location>
</feature>
<dbReference type="PANTHER" id="PTHR24652:SF69">
    <property type="entry name" value="CUB DOMAIN-CONTAINING PROTEIN"/>
    <property type="match status" value="1"/>
</dbReference>
<keyword evidence="4" id="KW-0812">Transmembrane</keyword>
<protein>
    <recommendedName>
        <fullName evidence="6">CUB domain-containing protein</fullName>
    </recommendedName>
</protein>
<reference evidence="7" key="1">
    <citation type="submission" date="2021-10" db="EMBL/GenBank/DDBJ databases">
        <title>Tropical sea cucumber genome reveals ecological adaptation and Cuvierian tubules defense mechanism.</title>
        <authorList>
            <person name="Chen T."/>
        </authorList>
    </citation>
    <scope>NUCLEOTIDE SEQUENCE</scope>
    <source>
        <strain evidence="7">Nanhai2018</strain>
        <tissue evidence="7">Muscle</tissue>
    </source>
</reference>
<evidence type="ECO:0000256" key="3">
    <source>
        <dbReference type="SAM" id="MobiDB-lite"/>
    </source>
</evidence>
<dbReference type="SUPFAM" id="SSF49854">
    <property type="entry name" value="Spermadhesin, CUB domain"/>
    <property type="match status" value="1"/>
</dbReference>